<evidence type="ECO:0000259" key="4">
    <source>
        <dbReference type="Pfam" id="PF00656"/>
    </source>
</evidence>
<keyword evidence="3" id="KW-0788">Thiol protease</keyword>
<dbReference type="GO" id="GO:0005737">
    <property type="term" value="C:cytoplasm"/>
    <property type="evidence" value="ECO:0007669"/>
    <property type="project" value="TreeGrafter"/>
</dbReference>
<evidence type="ECO:0000313" key="5">
    <source>
        <dbReference type="EMBL" id="GBE85978.1"/>
    </source>
</evidence>
<dbReference type="Pfam" id="PF00656">
    <property type="entry name" value="Peptidase_C14"/>
    <property type="match status" value="1"/>
</dbReference>
<organism evidence="5 6">
    <name type="scientific">Sparassis crispa</name>
    <dbReference type="NCBI Taxonomy" id="139825"/>
    <lineage>
        <taxon>Eukaryota</taxon>
        <taxon>Fungi</taxon>
        <taxon>Dikarya</taxon>
        <taxon>Basidiomycota</taxon>
        <taxon>Agaricomycotina</taxon>
        <taxon>Agaricomycetes</taxon>
        <taxon>Polyporales</taxon>
        <taxon>Sparassidaceae</taxon>
        <taxon>Sparassis</taxon>
    </lineage>
</organism>
<keyword evidence="6" id="KW-1185">Reference proteome</keyword>
<dbReference type="InterPro" id="IPR050452">
    <property type="entry name" value="Metacaspase"/>
</dbReference>
<proteinExistence type="inferred from homology"/>
<reference evidence="5 6" key="1">
    <citation type="journal article" date="2018" name="Sci. Rep.">
        <title>Genome sequence of the cauliflower mushroom Sparassis crispa (Hanabiratake) and its association with beneficial usage.</title>
        <authorList>
            <person name="Kiyama R."/>
            <person name="Furutani Y."/>
            <person name="Kawaguchi K."/>
            <person name="Nakanishi T."/>
        </authorList>
    </citation>
    <scope>NUCLEOTIDE SEQUENCE [LARGE SCALE GENOMIC DNA]</scope>
</reference>
<protein>
    <recommendedName>
        <fullName evidence="4">Peptidase C14 caspase domain-containing protein</fullName>
    </recommendedName>
</protein>
<dbReference type="OrthoDB" id="3223806at2759"/>
<feature type="domain" description="Peptidase C14 caspase" evidence="4">
    <location>
        <begin position="54"/>
        <end position="297"/>
    </location>
</feature>
<name>A0A401GUS7_9APHY</name>
<dbReference type="GO" id="GO:0006508">
    <property type="term" value="P:proteolysis"/>
    <property type="evidence" value="ECO:0007669"/>
    <property type="project" value="InterPro"/>
</dbReference>
<dbReference type="GO" id="GO:0004197">
    <property type="term" value="F:cysteine-type endopeptidase activity"/>
    <property type="evidence" value="ECO:0007669"/>
    <property type="project" value="InterPro"/>
</dbReference>
<dbReference type="Proteomes" id="UP000287166">
    <property type="component" value="Unassembled WGS sequence"/>
</dbReference>
<dbReference type="InterPro" id="IPR029030">
    <property type="entry name" value="Caspase-like_dom_sf"/>
</dbReference>
<keyword evidence="2" id="KW-0053">Apoptosis</keyword>
<evidence type="ECO:0000256" key="1">
    <source>
        <dbReference type="ARBA" id="ARBA00009005"/>
    </source>
</evidence>
<keyword evidence="3" id="KW-0645">Protease</keyword>
<dbReference type="EMBL" id="BFAD01000008">
    <property type="protein sequence ID" value="GBE85978.1"/>
    <property type="molecule type" value="Genomic_DNA"/>
</dbReference>
<dbReference type="RefSeq" id="XP_027616891.1">
    <property type="nucleotide sequence ID" value="XM_027761090.1"/>
</dbReference>
<dbReference type="GeneID" id="38782895"/>
<dbReference type="InterPro" id="IPR011600">
    <property type="entry name" value="Pept_C14_caspase"/>
</dbReference>
<evidence type="ECO:0000256" key="2">
    <source>
        <dbReference type="ARBA" id="ARBA00022703"/>
    </source>
</evidence>
<accession>A0A401GUS7</accession>
<dbReference type="GO" id="GO:0006915">
    <property type="term" value="P:apoptotic process"/>
    <property type="evidence" value="ECO:0007669"/>
    <property type="project" value="UniProtKB-KW"/>
</dbReference>
<evidence type="ECO:0000256" key="3">
    <source>
        <dbReference type="ARBA" id="ARBA00022807"/>
    </source>
</evidence>
<dbReference type="PANTHER" id="PTHR48104:SF30">
    <property type="entry name" value="METACASPASE-1"/>
    <property type="match status" value="1"/>
</dbReference>
<comment type="similarity">
    <text evidence="1">Belongs to the peptidase C14B family.</text>
</comment>
<dbReference type="SUPFAM" id="SSF52129">
    <property type="entry name" value="Caspase-like"/>
    <property type="match status" value="1"/>
</dbReference>
<keyword evidence="3" id="KW-0378">Hydrolase</keyword>
<dbReference type="InParanoid" id="A0A401GUS7"/>
<dbReference type="AlphaFoldDB" id="A0A401GUS7"/>
<evidence type="ECO:0000313" key="6">
    <source>
        <dbReference type="Proteomes" id="UP000287166"/>
    </source>
</evidence>
<dbReference type="PANTHER" id="PTHR48104">
    <property type="entry name" value="METACASPASE-4"/>
    <property type="match status" value="1"/>
</dbReference>
<dbReference type="Gene3D" id="3.40.50.1460">
    <property type="match status" value="1"/>
</dbReference>
<sequence>MAQSVNSDFYDPLEGRIPSVRYNPHDPESVAYNIAASYKRTGKSTKNSSTPPLFALIIGINYYKSDKIGDLRGAVPDANAIQNFLENDLGVPRDHIRNLRNKKATKVAILTEIRTLSMMEHIHQGDPILIFYAGHGGSAPAPDGWQGPKIEMLLPCDCEELDNVWSNVIPDRTFASLLDRLAEAKGDNITVILDCCHSSSGTRGDNAECMVRGIDILDSPSPDLDRQIWGATVDGKRASQPAPGFARSGLRSHVLLAACGAGERAQEFNKRGRFTQAILERLSMAGTANITYKELIQQITPWEEQNPQCEGYNQGRVVFNSKAPNLRRMVFEVRWEGEKYVMKAGAAHGVTDGARFAIYKDRSVTSNTSPLGHLTAQKVDEFTTILAAPPGAPLFDHDSIRFASQTHASMSESLRVHLDEKLADLFDEPNVDPSTEHRSVEMVDKADAELDVTLENGFVVFDVLDEEITQFNFKRLPHEVEPVISVISLVIRDAVHYYWHLRRTNLSHPLRDHVNLEFTKLTALKDQFGDFLQPITTPIGENLVGCDKVVRLVIDDDSSMYGIKITNKSNIPMFASLFYFDNSDFSISTYYQTPTGAGRVDTPLPPNGTLTVGYGSGGAVPFSYFLREGQDVDVGLLKLFLSTKHVDLSYVPVQSVLSFRESGQPQRHTTVNKPEEITSTWDTLTIPIVQLRPQPEKMSSA</sequence>
<gene>
    <name evidence="5" type="ORF">SCP_0805020</name>
</gene>
<comment type="caution">
    <text evidence="5">The sequence shown here is derived from an EMBL/GenBank/DDBJ whole genome shotgun (WGS) entry which is preliminary data.</text>
</comment>